<dbReference type="SMART" id="SM00066">
    <property type="entry name" value="GAL4"/>
    <property type="match status" value="1"/>
</dbReference>
<protein>
    <recommendedName>
        <fullName evidence="2">Zn(2)-C6 fungal-type domain-containing protein</fullName>
    </recommendedName>
</protein>
<reference evidence="3 4" key="1">
    <citation type="journal article" date="2016" name="Sci. Rep.">
        <title>Peltaster fructicola genome reveals evolution from an invasive phytopathogen to an ectophytic parasite.</title>
        <authorList>
            <person name="Xu C."/>
            <person name="Chen H."/>
            <person name="Gleason M.L."/>
            <person name="Xu J.R."/>
            <person name="Liu H."/>
            <person name="Zhang R."/>
            <person name="Sun G."/>
        </authorList>
    </citation>
    <scope>NUCLEOTIDE SEQUENCE [LARGE SCALE GENOMIC DNA]</scope>
    <source>
        <strain evidence="3 4">LNHT1506</strain>
    </source>
</reference>
<dbReference type="PROSITE" id="PS50048">
    <property type="entry name" value="ZN2_CY6_FUNGAL_2"/>
    <property type="match status" value="1"/>
</dbReference>
<dbReference type="GO" id="GO:0001228">
    <property type="term" value="F:DNA-binding transcription activator activity, RNA polymerase II-specific"/>
    <property type="evidence" value="ECO:0007669"/>
    <property type="project" value="TreeGrafter"/>
</dbReference>
<keyword evidence="1" id="KW-0539">Nucleus</keyword>
<dbReference type="Pfam" id="PF11951">
    <property type="entry name" value="Fungal_trans_2"/>
    <property type="match status" value="1"/>
</dbReference>
<evidence type="ECO:0000259" key="2">
    <source>
        <dbReference type="PROSITE" id="PS50048"/>
    </source>
</evidence>
<dbReference type="PANTHER" id="PTHR47784">
    <property type="entry name" value="STEROL UPTAKE CONTROL PROTEIN 2"/>
    <property type="match status" value="1"/>
</dbReference>
<dbReference type="InterPro" id="IPR021858">
    <property type="entry name" value="Fun_TF"/>
</dbReference>
<feature type="domain" description="Zn(2)-C6 fungal-type" evidence="2">
    <location>
        <begin position="33"/>
        <end position="63"/>
    </location>
</feature>
<dbReference type="SUPFAM" id="SSF57701">
    <property type="entry name" value="Zn2/Cys6 DNA-binding domain"/>
    <property type="match status" value="1"/>
</dbReference>
<dbReference type="Pfam" id="PF00172">
    <property type="entry name" value="Zn_clus"/>
    <property type="match status" value="1"/>
</dbReference>
<organism evidence="3 4">
    <name type="scientific">Peltaster fructicola</name>
    <dbReference type="NCBI Taxonomy" id="286661"/>
    <lineage>
        <taxon>Eukaryota</taxon>
        <taxon>Fungi</taxon>
        <taxon>Dikarya</taxon>
        <taxon>Ascomycota</taxon>
        <taxon>Pezizomycotina</taxon>
        <taxon>Dothideomycetes</taxon>
        <taxon>Dothideomycetes incertae sedis</taxon>
        <taxon>Peltaster</taxon>
    </lineage>
</organism>
<dbReference type="GO" id="GO:0008270">
    <property type="term" value="F:zinc ion binding"/>
    <property type="evidence" value="ECO:0007669"/>
    <property type="project" value="InterPro"/>
</dbReference>
<proteinExistence type="predicted"/>
<dbReference type="PROSITE" id="PS00463">
    <property type="entry name" value="ZN2_CY6_FUNGAL_1"/>
    <property type="match status" value="1"/>
</dbReference>
<evidence type="ECO:0000313" key="3">
    <source>
        <dbReference type="EMBL" id="QIX01169.1"/>
    </source>
</evidence>
<dbReference type="Proteomes" id="UP000503462">
    <property type="component" value="Chromosome 4"/>
</dbReference>
<dbReference type="Gene3D" id="4.10.240.10">
    <property type="entry name" value="Zn(2)-C6 fungal-type DNA-binding domain"/>
    <property type="match status" value="1"/>
</dbReference>
<accession>A0A6H0Y2T8</accession>
<dbReference type="InterPro" id="IPR001138">
    <property type="entry name" value="Zn2Cys6_DnaBD"/>
</dbReference>
<evidence type="ECO:0000256" key="1">
    <source>
        <dbReference type="ARBA" id="ARBA00023242"/>
    </source>
</evidence>
<name>A0A6H0Y2T8_9PEZI</name>
<dbReference type="PANTHER" id="PTHR47784:SF9">
    <property type="entry name" value="ZN(II)2CYS6 TRANSCRIPTION FACTOR (EUROFUNG)"/>
    <property type="match status" value="1"/>
</dbReference>
<evidence type="ECO:0000313" key="4">
    <source>
        <dbReference type="Proteomes" id="UP000503462"/>
    </source>
</evidence>
<gene>
    <name evidence="3" type="ORF">AMS68_006686</name>
</gene>
<dbReference type="EMBL" id="CP051142">
    <property type="protein sequence ID" value="QIX01169.1"/>
    <property type="molecule type" value="Genomic_DNA"/>
</dbReference>
<dbReference type="CDD" id="cd00067">
    <property type="entry name" value="GAL4"/>
    <property type="match status" value="1"/>
</dbReference>
<dbReference type="InterPro" id="IPR053157">
    <property type="entry name" value="Sterol_Uptake_Regulator"/>
</dbReference>
<keyword evidence="4" id="KW-1185">Reference proteome</keyword>
<dbReference type="InterPro" id="IPR036864">
    <property type="entry name" value="Zn2-C6_fun-type_DNA-bd_sf"/>
</dbReference>
<sequence length="411" mass="47387">MASDANFQVFSIHDEYNVREYRKRRLHSKTHTGCAACRSKRVKCDENKPICTRCVRNDRACVYESAIPTELCRDRSHDIKVIAGIVHEDTPCETGVPTSVLMQHCRAQWDSIFDIAAKDEVLAMSEQHPVLYKTLLAMSACHLRRVSPSTQHRIAEHYYQSSALHECQQQICVFLHNLDQADLEVLGLSALLLNMIAFALPEDEEKETDLSKTWVFSTDEDRLGWLTLLEGLRHLFMAAGLHLPTMMKFMVRLCLGQKEVPRVWVAGDFAEVPEHWRTFFDLDNPELATLSGCHTGLSRASIFRPAINVLLKTKRPITQGRVYHFFPFFLKVNTDLRSLLLARDGQALWLLGYWYALMLHCDNLWWSHGRVRRDYKAIRLWLEQSGLTSQEDEIGASWRVMMDELDSVAQH</sequence>
<dbReference type="AlphaFoldDB" id="A0A6H0Y2T8"/>
<dbReference type="OrthoDB" id="416217at2759"/>